<dbReference type="InterPro" id="IPR017850">
    <property type="entry name" value="Alkaline_phosphatase_core_sf"/>
</dbReference>
<dbReference type="Proteomes" id="UP000249633">
    <property type="component" value="Unassembled WGS sequence"/>
</dbReference>
<sequence length="561" mass="59459">MNTKPRVRTLIALAAQLALGGAACAAEPSAADTLTTALRDKVQNIVVIYAENRAFDNLYGGFPGADGLRTVLGADGKPSAGYIVQKDRDGSVLPVLPPVWGGVTAPGQQVVVTQAQSTGLPNAPFDIGTAFKASANAELGLSSITRDLYHRFYENQMQINGGRNDKFAAWADSGALVMGHFDYSSSPLFKLAQQYTLADHFFQGAFGGSFLNHQYLICACAPEYPNADTAAAKPTISVVDKLPDGSYSAHLSVAPGAKASALDGAPRFVRSGNLTPANYFGDGKFYAVNTMQPAYQPSGNPPADIQGAHALFADPDKPTTLPPQTQATIGDLLSARDVRWAWYGGAWHAASQDGQQAPGVKRTVIYSGDANGVATTAAVDFQAHHQPFNYYASFDPLAQAANRAAHLKDYHDLVADAAAGRLPAVAFYKPEGLYNQHPGYANVADADQKIADLIARLQASPQWANMVIVLTYDENGGQWDHVAPPKADRLGPGTRIPAVVISPFSRKGTVDHTPYDTGSVLRLITRRFGLDVLPGLARRDAALKAAGSAPMGDLTNALNLQ</sequence>
<proteinExistence type="predicted"/>
<evidence type="ECO:0000313" key="3">
    <source>
        <dbReference type="EMBL" id="PZP33958.1"/>
    </source>
</evidence>
<name>A0A2W5DTG0_9BURK</name>
<evidence type="ECO:0000256" key="1">
    <source>
        <dbReference type="ARBA" id="ARBA00022801"/>
    </source>
</evidence>
<gene>
    <name evidence="3" type="ORF">DI603_07540</name>
</gene>
<keyword evidence="1" id="KW-0378">Hydrolase</keyword>
<dbReference type="Gene3D" id="3.40.720.10">
    <property type="entry name" value="Alkaline Phosphatase, subunit A"/>
    <property type="match status" value="2"/>
</dbReference>
<dbReference type="PANTHER" id="PTHR31956">
    <property type="entry name" value="NON-SPECIFIC PHOSPHOLIPASE C4-RELATED"/>
    <property type="match status" value="1"/>
</dbReference>
<feature type="signal peptide" evidence="2">
    <location>
        <begin position="1"/>
        <end position="25"/>
    </location>
</feature>
<dbReference type="PROSITE" id="PS51257">
    <property type="entry name" value="PROKAR_LIPOPROTEIN"/>
    <property type="match status" value="1"/>
</dbReference>
<dbReference type="GO" id="GO:0003993">
    <property type="term" value="F:acid phosphatase activity"/>
    <property type="evidence" value="ECO:0007669"/>
    <property type="project" value="InterPro"/>
</dbReference>
<dbReference type="InterPro" id="IPR017768">
    <property type="entry name" value="AcpA"/>
</dbReference>
<dbReference type="CDD" id="cd16013">
    <property type="entry name" value="AcpA"/>
    <property type="match status" value="1"/>
</dbReference>
<evidence type="ECO:0000313" key="4">
    <source>
        <dbReference type="Proteomes" id="UP000249633"/>
    </source>
</evidence>
<evidence type="ECO:0000256" key="2">
    <source>
        <dbReference type="SAM" id="SignalP"/>
    </source>
</evidence>
<dbReference type="EMBL" id="QFOD01000005">
    <property type="protein sequence ID" value="PZP33958.1"/>
    <property type="molecule type" value="Genomic_DNA"/>
</dbReference>
<dbReference type="SUPFAM" id="SSF53649">
    <property type="entry name" value="Alkaline phosphatase-like"/>
    <property type="match status" value="1"/>
</dbReference>
<protein>
    <submittedName>
        <fullName evidence="3">Acid phosphatase</fullName>
    </submittedName>
</protein>
<reference evidence="3 4" key="1">
    <citation type="submission" date="2017-08" db="EMBL/GenBank/DDBJ databases">
        <title>Infants hospitalized years apart are colonized by the same room-sourced microbial strains.</title>
        <authorList>
            <person name="Brooks B."/>
            <person name="Olm M.R."/>
            <person name="Firek B.A."/>
            <person name="Baker R."/>
            <person name="Thomas B.C."/>
            <person name="Morowitz M.J."/>
            <person name="Banfield J.F."/>
        </authorList>
    </citation>
    <scope>NUCLEOTIDE SEQUENCE [LARGE SCALE GENOMIC DNA]</scope>
    <source>
        <strain evidence="3">S2_012_000_R2_81</strain>
    </source>
</reference>
<comment type="caution">
    <text evidence="3">The sequence shown here is derived from an EMBL/GenBank/DDBJ whole genome shotgun (WGS) entry which is preliminary data.</text>
</comment>
<accession>A0A2W5DTG0</accession>
<dbReference type="NCBIfam" id="TIGR03397">
    <property type="entry name" value="acid_phos_Burk"/>
    <property type="match status" value="1"/>
</dbReference>
<dbReference type="PANTHER" id="PTHR31956:SF1">
    <property type="entry name" value="NON-SPECIFIC PHOSPHOLIPASE C1"/>
    <property type="match status" value="1"/>
</dbReference>
<keyword evidence="2" id="KW-0732">Signal</keyword>
<dbReference type="AlphaFoldDB" id="A0A2W5DTG0"/>
<organism evidence="3 4">
    <name type="scientific">Roseateles depolymerans</name>
    <dbReference type="NCBI Taxonomy" id="76731"/>
    <lineage>
        <taxon>Bacteria</taxon>
        <taxon>Pseudomonadati</taxon>
        <taxon>Pseudomonadota</taxon>
        <taxon>Betaproteobacteria</taxon>
        <taxon>Burkholderiales</taxon>
        <taxon>Sphaerotilaceae</taxon>
        <taxon>Roseateles</taxon>
    </lineage>
</organism>
<dbReference type="Pfam" id="PF04185">
    <property type="entry name" value="Phosphoesterase"/>
    <property type="match status" value="1"/>
</dbReference>
<feature type="chain" id="PRO_5016174134" evidence="2">
    <location>
        <begin position="26"/>
        <end position="561"/>
    </location>
</feature>
<dbReference type="InterPro" id="IPR007312">
    <property type="entry name" value="Phosphoesterase"/>
</dbReference>